<protein>
    <submittedName>
        <fullName evidence="3">Uncharacterized protein</fullName>
    </submittedName>
</protein>
<keyword evidence="2" id="KW-0472">Membrane</keyword>
<dbReference type="EMBL" id="JAAZSR010000261">
    <property type="protein sequence ID" value="NKX51596.1"/>
    <property type="molecule type" value="Genomic_DNA"/>
</dbReference>
<name>A0ABX1JTD7_9MICC</name>
<evidence type="ECO:0000256" key="1">
    <source>
        <dbReference type="SAM" id="MobiDB-lite"/>
    </source>
</evidence>
<keyword evidence="4" id="KW-1185">Reference proteome</keyword>
<sequence>PRYGVRTRDAAPAGSPAVPEDPRLIARGASRLGLHHLAAAVDSRLTRSWADGDDPLLAALRAGHPAELAAAGGLVRAELGGRAAWLRKAQANHSAFLAPVAGRRKADGRHGAAVLQRAAAALVLTAAAGFVAVATNGDLLSLLVTGFGLCCLAYLLGNMATARLRLPVPARLRGPWLEEIRQDITDATLLAVLRSKGIEVDERTARAARRGWDHLRSAAAKVDEIHAGG</sequence>
<keyword evidence="2" id="KW-1133">Transmembrane helix</keyword>
<proteinExistence type="predicted"/>
<feature type="transmembrane region" description="Helical" evidence="2">
    <location>
        <begin position="139"/>
        <end position="157"/>
    </location>
</feature>
<reference evidence="3 4" key="1">
    <citation type="submission" date="2020-04" db="EMBL/GenBank/DDBJ databases">
        <authorList>
            <person name="Liu S."/>
        </authorList>
    </citation>
    <scope>NUCLEOTIDE SEQUENCE [LARGE SCALE GENOMIC DNA]</scope>
    <source>
        <strain evidence="3 4">CGMCC 1.15091</strain>
    </source>
</reference>
<evidence type="ECO:0000313" key="4">
    <source>
        <dbReference type="Proteomes" id="UP000523795"/>
    </source>
</evidence>
<feature type="transmembrane region" description="Helical" evidence="2">
    <location>
        <begin position="114"/>
        <end position="133"/>
    </location>
</feature>
<keyword evidence="2" id="KW-0812">Transmembrane</keyword>
<evidence type="ECO:0000256" key="2">
    <source>
        <dbReference type="SAM" id="Phobius"/>
    </source>
</evidence>
<gene>
    <name evidence="3" type="ORF">HER39_13675</name>
</gene>
<feature type="non-terminal residue" evidence="3">
    <location>
        <position position="1"/>
    </location>
</feature>
<organism evidence="3 4">
    <name type="scientific">Arthrobacter deserti</name>
    <dbReference type="NCBI Taxonomy" id="1742687"/>
    <lineage>
        <taxon>Bacteria</taxon>
        <taxon>Bacillati</taxon>
        <taxon>Actinomycetota</taxon>
        <taxon>Actinomycetes</taxon>
        <taxon>Micrococcales</taxon>
        <taxon>Micrococcaceae</taxon>
        <taxon>Arthrobacter</taxon>
    </lineage>
</organism>
<evidence type="ECO:0000313" key="3">
    <source>
        <dbReference type="EMBL" id="NKX51596.1"/>
    </source>
</evidence>
<comment type="caution">
    <text evidence="3">The sequence shown here is derived from an EMBL/GenBank/DDBJ whole genome shotgun (WGS) entry which is preliminary data.</text>
</comment>
<feature type="region of interest" description="Disordered" evidence="1">
    <location>
        <begin position="1"/>
        <end position="20"/>
    </location>
</feature>
<accession>A0ABX1JTD7</accession>
<dbReference type="Proteomes" id="UP000523795">
    <property type="component" value="Unassembled WGS sequence"/>
</dbReference>